<keyword evidence="6 9" id="KW-0328">Glycosyltransferase</keyword>
<evidence type="ECO:0000313" key="14">
    <source>
        <dbReference type="EMBL" id="QCR06808.1"/>
    </source>
</evidence>
<evidence type="ECO:0000256" key="10">
    <source>
        <dbReference type="PIRSR" id="PIRSR006250-1"/>
    </source>
</evidence>
<dbReference type="Gene3D" id="3.90.1170.20">
    <property type="entry name" value="Quinolinate phosphoribosyl transferase, N-terminal domain"/>
    <property type="match status" value="1"/>
</dbReference>
<dbReference type="Proteomes" id="UP000295985">
    <property type="component" value="Unassembled WGS sequence"/>
</dbReference>
<sequence length="296" mass="32260">MTTRRYSQEQRQTELLNRIAQDIPASVRLALSEDLGGEVDAAQDITAHLLTHDAQASARIITREAGIFCGKRWLEEVFAQLGDATSITWRVADGDAIAPGQTLCDIAGPAKQLLTGERTALNFLQTLCGVASEVSRYVSVLQGTGTRLLDTRKTIPGLRTALKYAVMCGGGNNHRLGLSDAFLIKENHIIAAGSIRQAVENAFLLRRDVPVEVEVESLDELRQALDAGADIIMLDNFSLETIREAVNITQGRALLEISGNVTIETLRDYAETGVDYISVGALTKHVRALDLSMRFI</sequence>
<evidence type="ECO:0000256" key="9">
    <source>
        <dbReference type="PIRNR" id="PIRNR006250"/>
    </source>
</evidence>
<feature type="domain" description="Quinolinate phosphoribosyl transferase N-terminal" evidence="12">
    <location>
        <begin position="44"/>
        <end position="128"/>
    </location>
</feature>
<evidence type="ECO:0000256" key="3">
    <source>
        <dbReference type="ARBA" id="ARBA00009400"/>
    </source>
</evidence>
<dbReference type="GO" id="GO:0004514">
    <property type="term" value="F:nicotinate-nucleotide diphosphorylase (carboxylating) activity"/>
    <property type="evidence" value="ECO:0007669"/>
    <property type="project" value="UniProtKB-EC"/>
</dbReference>
<dbReference type="Gene3D" id="3.20.20.70">
    <property type="entry name" value="Aldolase class I"/>
    <property type="match status" value="1"/>
</dbReference>
<comment type="function">
    <text evidence="1">Involved in the catabolism of quinolinic acid (QA).</text>
</comment>
<feature type="binding site" evidence="10">
    <location>
        <begin position="279"/>
        <end position="281"/>
    </location>
    <ligand>
        <name>substrate</name>
    </ligand>
</feature>
<evidence type="ECO:0000256" key="8">
    <source>
        <dbReference type="ARBA" id="ARBA00033102"/>
    </source>
</evidence>
<dbReference type="EMBL" id="QDKK01000003">
    <property type="protein sequence ID" value="PWC25453.1"/>
    <property type="molecule type" value="Genomic_DNA"/>
</dbReference>
<dbReference type="EC" id="2.4.2.19" evidence="4"/>
<dbReference type="SUPFAM" id="SSF54675">
    <property type="entry name" value="Nicotinate/Quinolinate PRTase N-terminal domain-like"/>
    <property type="match status" value="1"/>
</dbReference>
<feature type="binding site" evidence="10">
    <location>
        <position position="118"/>
    </location>
    <ligand>
        <name>substrate</name>
    </ligand>
</feature>
<feature type="binding site" evidence="10">
    <location>
        <position position="185"/>
    </location>
    <ligand>
        <name>substrate</name>
    </ligand>
</feature>
<accession>A0A2U1UUX0</accession>
<dbReference type="PANTHER" id="PTHR32179:SF3">
    <property type="entry name" value="NICOTINATE-NUCLEOTIDE PYROPHOSPHORYLASE [CARBOXYLATING]"/>
    <property type="match status" value="1"/>
</dbReference>
<protein>
    <recommendedName>
        <fullName evidence="4">nicotinate-nucleotide diphosphorylase (carboxylating)</fullName>
        <ecNumber evidence="4">2.4.2.19</ecNumber>
    </recommendedName>
    <alternativeName>
        <fullName evidence="8">Quinolinate phosphoribosyltransferase [decarboxylating]</fullName>
    </alternativeName>
</protein>
<dbReference type="PIRSF" id="PIRSF006250">
    <property type="entry name" value="NadC_ModD"/>
    <property type="match status" value="1"/>
</dbReference>
<feature type="binding site" evidence="10">
    <location>
        <position position="175"/>
    </location>
    <ligand>
        <name>substrate</name>
    </ligand>
</feature>
<feature type="binding site" evidence="10">
    <location>
        <begin position="258"/>
        <end position="260"/>
    </location>
    <ligand>
        <name>substrate</name>
    </ligand>
</feature>
<comment type="pathway">
    <text evidence="2">Cofactor biosynthesis; NAD(+) biosynthesis; nicotinate D-ribonucleotide from quinolinate: step 1/1.</text>
</comment>
<evidence type="ECO:0000313" key="16">
    <source>
        <dbReference type="Proteomes" id="UP000303847"/>
    </source>
</evidence>
<dbReference type="CDD" id="cd01572">
    <property type="entry name" value="QPRTase"/>
    <property type="match status" value="1"/>
</dbReference>
<keyword evidence="5" id="KW-0662">Pyridine nucleotide biosynthesis</keyword>
<dbReference type="UniPathway" id="UPA00253">
    <property type="reaction ID" value="UER00331"/>
</dbReference>
<dbReference type="SUPFAM" id="SSF51690">
    <property type="entry name" value="Nicotinate/Quinolinate PRTase C-terminal domain-like"/>
    <property type="match status" value="1"/>
</dbReference>
<name>A0A2U1UUX0_9GAMM</name>
<dbReference type="InterPro" id="IPR002638">
    <property type="entry name" value="Quinolinate_PRibosylTrfase_C"/>
</dbReference>
<dbReference type="EMBL" id="CP034036">
    <property type="protein sequence ID" value="QCR06808.1"/>
    <property type="molecule type" value="Genomic_DNA"/>
</dbReference>
<evidence type="ECO:0000256" key="2">
    <source>
        <dbReference type="ARBA" id="ARBA00004893"/>
    </source>
</evidence>
<feature type="binding site" evidence="10">
    <location>
        <position position="214"/>
    </location>
    <ligand>
        <name>substrate</name>
    </ligand>
</feature>
<dbReference type="GO" id="GO:0009435">
    <property type="term" value="P:NAD+ biosynthetic process"/>
    <property type="evidence" value="ECO:0007669"/>
    <property type="project" value="UniProtKB-UniPathway"/>
</dbReference>
<organism evidence="13 15">
    <name type="scientific">Brenneria nigrifluens DSM 30175 = ATCC 13028</name>
    <dbReference type="NCBI Taxonomy" id="1121120"/>
    <lineage>
        <taxon>Bacteria</taxon>
        <taxon>Pseudomonadati</taxon>
        <taxon>Pseudomonadota</taxon>
        <taxon>Gammaproteobacteria</taxon>
        <taxon>Enterobacterales</taxon>
        <taxon>Pectobacteriaceae</taxon>
        <taxon>Brenneria</taxon>
    </lineage>
</organism>
<feature type="binding site" evidence="10">
    <location>
        <position position="235"/>
    </location>
    <ligand>
        <name>substrate</name>
    </ligand>
</feature>
<dbReference type="Proteomes" id="UP000303847">
    <property type="component" value="Chromosome"/>
</dbReference>
<dbReference type="InterPro" id="IPR027277">
    <property type="entry name" value="NadC/ModD"/>
</dbReference>
<dbReference type="OrthoDB" id="9782546at2"/>
<dbReference type="FunFam" id="3.20.20.70:FF:000030">
    <property type="entry name" value="Nicotinate-nucleotide pyrophosphorylase, carboxylating"/>
    <property type="match status" value="1"/>
</dbReference>
<dbReference type="InterPro" id="IPR004393">
    <property type="entry name" value="NadC"/>
</dbReference>
<dbReference type="InterPro" id="IPR013785">
    <property type="entry name" value="Aldolase_TIM"/>
</dbReference>
<reference evidence="14 16" key="2">
    <citation type="submission" date="2018-11" db="EMBL/GenBank/DDBJ databases">
        <title>Genome sequences of Brenneria nigrifluens and Brenneria rubrifaciens.</title>
        <authorList>
            <person name="Poret-Peterson A.T."/>
            <person name="McClean A.E."/>
            <person name="Kluepfel D.A."/>
        </authorList>
    </citation>
    <scope>NUCLEOTIDE SEQUENCE [LARGE SCALE GENOMIC DNA]</scope>
    <source>
        <strain evidence="14 16">ATCC 13028</strain>
    </source>
</reference>
<reference evidence="13 15" key="1">
    <citation type="submission" date="2018-04" db="EMBL/GenBank/DDBJ databases">
        <title>Brenneria corticis sp.nov.</title>
        <authorList>
            <person name="Li Y."/>
        </authorList>
    </citation>
    <scope>NUCLEOTIDE SEQUENCE [LARGE SCALE GENOMIC DNA]</scope>
    <source>
        <strain evidence="13 15">LMG 2694</strain>
    </source>
</reference>
<evidence type="ECO:0000313" key="15">
    <source>
        <dbReference type="Proteomes" id="UP000295985"/>
    </source>
</evidence>
<dbReference type="GO" id="GO:0034213">
    <property type="term" value="P:quinolinate catabolic process"/>
    <property type="evidence" value="ECO:0007669"/>
    <property type="project" value="TreeGrafter"/>
</dbReference>
<evidence type="ECO:0000256" key="5">
    <source>
        <dbReference type="ARBA" id="ARBA00022642"/>
    </source>
</evidence>
<comment type="similarity">
    <text evidence="3 9">Belongs to the NadC/ModD family.</text>
</comment>
<dbReference type="NCBIfam" id="TIGR00078">
    <property type="entry name" value="nadC"/>
    <property type="match status" value="1"/>
</dbReference>
<dbReference type="RefSeq" id="WP_009111462.1">
    <property type="nucleotide sequence ID" value="NZ_CP034036.1"/>
</dbReference>
<dbReference type="PANTHER" id="PTHR32179">
    <property type="entry name" value="NICOTINATE-NUCLEOTIDE PYROPHOSPHORYLASE [CARBOXYLATING]"/>
    <property type="match status" value="1"/>
</dbReference>
<evidence type="ECO:0000256" key="7">
    <source>
        <dbReference type="ARBA" id="ARBA00022679"/>
    </source>
</evidence>
<keyword evidence="16" id="KW-1185">Reference proteome</keyword>
<gene>
    <name evidence="13" type="ORF">DDT54_03545</name>
    <name evidence="14" type="ORF">EH206_03635</name>
</gene>
<proteinExistence type="inferred from homology"/>
<feature type="binding site" evidence="10">
    <location>
        <begin position="151"/>
        <end position="153"/>
    </location>
    <ligand>
        <name>substrate</name>
    </ligand>
</feature>
<evidence type="ECO:0000256" key="1">
    <source>
        <dbReference type="ARBA" id="ARBA00003237"/>
    </source>
</evidence>
<keyword evidence="7 9" id="KW-0808">Transferase</keyword>
<evidence type="ECO:0000313" key="13">
    <source>
        <dbReference type="EMBL" id="PWC25453.1"/>
    </source>
</evidence>
<evidence type="ECO:0000256" key="4">
    <source>
        <dbReference type="ARBA" id="ARBA00011944"/>
    </source>
</evidence>
<dbReference type="GO" id="GO:0005737">
    <property type="term" value="C:cytoplasm"/>
    <property type="evidence" value="ECO:0007669"/>
    <property type="project" value="TreeGrafter"/>
</dbReference>
<dbReference type="Pfam" id="PF02749">
    <property type="entry name" value="QRPTase_N"/>
    <property type="match status" value="1"/>
</dbReference>
<evidence type="ECO:0000256" key="6">
    <source>
        <dbReference type="ARBA" id="ARBA00022676"/>
    </source>
</evidence>
<evidence type="ECO:0000259" key="11">
    <source>
        <dbReference type="Pfam" id="PF01729"/>
    </source>
</evidence>
<dbReference type="Pfam" id="PF01729">
    <property type="entry name" value="QRPTase_C"/>
    <property type="match status" value="1"/>
</dbReference>
<dbReference type="InterPro" id="IPR022412">
    <property type="entry name" value="Quinolinate_PRibosylTrfase_N"/>
</dbReference>
<evidence type="ECO:0000259" key="12">
    <source>
        <dbReference type="Pfam" id="PF02749"/>
    </source>
</evidence>
<dbReference type="AlphaFoldDB" id="A0A2U1UUX0"/>
<dbReference type="InterPro" id="IPR037128">
    <property type="entry name" value="Quinolinate_PRibosylTase_N_sf"/>
</dbReference>
<feature type="domain" description="Quinolinate phosphoribosyl transferase C-terminal" evidence="11">
    <location>
        <begin position="130"/>
        <end position="294"/>
    </location>
</feature>
<dbReference type="InterPro" id="IPR036068">
    <property type="entry name" value="Nicotinate_pribotase-like_C"/>
</dbReference>